<proteinExistence type="predicted"/>
<dbReference type="Proteomes" id="UP001519363">
    <property type="component" value="Unassembled WGS sequence"/>
</dbReference>
<name>A0ABS5A745_9PSEU</name>
<dbReference type="EMBL" id="JAGIOO010000001">
    <property type="protein sequence ID" value="MBP2472052.1"/>
    <property type="molecule type" value="Genomic_DNA"/>
</dbReference>
<accession>A0ABS5A745</accession>
<gene>
    <name evidence="1" type="ORF">JOF53_000924</name>
</gene>
<reference evidence="1 2" key="1">
    <citation type="submission" date="2021-03" db="EMBL/GenBank/DDBJ databases">
        <title>Sequencing the genomes of 1000 actinobacteria strains.</title>
        <authorList>
            <person name="Klenk H.-P."/>
        </authorList>
    </citation>
    <scope>NUCLEOTIDE SEQUENCE [LARGE SCALE GENOMIC DNA]</scope>
    <source>
        <strain evidence="1 2">DSM 44580</strain>
    </source>
</reference>
<keyword evidence="2" id="KW-1185">Reference proteome</keyword>
<protein>
    <submittedName>
        <fullName evidence="1">Acetone carboxylase gamma subunit</fullName>
    </submittedName>
</protein>
<comment type="caution">
    <text evidence="1">The sequence shown here is derived from an EMBL/GenBank/DDBJ whole genome shotgun (WGS) entry which is preliminary data.</text>
</comment>
<evidence type="ECO:0000313" key="1">
    <source>
        <dbReference type="EMBL" id="MBP2472052.1"/>
    </source>
</evidence>
<dbReference type="RefSeq" id="WP_276328997.1">
    <property type="nucleotide sequence ID" value="NZ_JAGIOO010000001.1"/>
</dbReference>
<sequence>MTRVRYRVGLNVLAAVINFGDRVALPVAALVFVRQPRRTP</sequence>
<organism evidence="1 2">
    <name type="scientific">Crossiella equi</name>
    <dbReference type="NCBI Taxonomy" id="130796"/>
    <lineage>
        <taxon>Bacteria</taxon>
        <taxon>Bacillati</taxon>
        <taxon>Actinomycetota</taxon>
        <taxon>Actinomycetes</taxon>
        <taxon>Pseudonocardiales</taxon>
        <taxon>Pseudonocardiaceae</taxon>
        <taxon>Crossiella</taxon>
    </lineage>
</organism>
<evidence type="ECO:0000313" key="2">
    <source>
        <dbReference type="Proteomes" id="UP001519363"/>
    </source>
</evidence>